<evidence type="ECO:0000256" key="2">
    <source>
        <dbReference type="ARBA" id="ARBA00022630"/>
    </source>
</evidence>
<proteinExistence type="predicted"/>
<dbReference type="InterPro" id="IPR016156">
    <property type="entry name" value="FAD/NAD-linked_Rdtase_dimer_sf"/>
</dbReference>
<protein>
    <submittedName>
        <fullName evidence="7">Ferredoxin reductase</fullName>
    </submittedName>
</protein>
<evidence type="ECO:0000256" key="3">
    <source>
        <dbReference type="ARBA" id="ARBA00022827"/>
    </source>
</evidence>
<dbReference type="EMBL" id="BJOV01000001">
    <property type="protein sequence ID" value="GED99866.1"/>
    <property type="molecule type" value="Genomic_DNA"/>
</dbReference>
<accession>A0A7I9V3Q9</accession>
<dbReference type="InterPro" id="IPR050446">
    <property type="entry name" value="FAD-oxidoreductase/Apoptosis"/>
</dbReference>
<evidence type="ECO:0000313" key="8">
    <source>
        <dbReference type="Proteomes" id="UP000444960"/>
    </source>
</evidence>
<dbReference type="AlphaFoldDB" id="A0A7I9V3Q9"/>
<keyword evidence="3" id="KW-0274">FAD</keyword>
<dbReference type="Pfam" id="PF14759">
    <property type="entry name" value="Reductase_C"/>
    <property type="match status" value="1"/>
</dbReference>
<organism evidence="7 8">
    <name type="scientific">Gordonia spumicola</name>
    <dbReference type="NCBI Taxonomy" id="589161"/>
    <lineage>
        <taxon>Bacteria</taxon>
        <taxon>Bacillati</taxon>
        <taxon>Actinomycetota</taxon>
        <taxon>Actinomycetes</taxon>
        <taxon>Mycobacteriales</taxon>
        <taxon>Gordoniaceae</taxon>
        <taxon>Gordonia</taxon>
    </lineage>
</organism>
<keyword evidence="4" id="KW-0560">Oxidoreductase</keyword>
<sequence length="397" mass="41544">MNEPIVIVGAGLGGIRLAENLRNGGYEGELVLIGEEPHAPYDRPPLSKAVLTGDHTTTDLKRPEYYTDSRIDLRTGTRVTAVDPASHTVTVDHDGVVDQVSYGTLVLATGLVARRFPGADDVRGVHVIRTIDDALALRADAATATKAAVVGAGFIGCEVAASLRALDIPVTVVEPAQTPLAVAVGATIGEMITRLHREADVDLRTGTGVDELAVADGAVTGIVLSDGTTIDADLVVVGIGGYPDLGYLDGSGIPMAPRESGGGIACNGVGLAVDDVYALGDAANWTDVHGDHNRVEHWNHVVDQAAIVAAQLLGHPIAHQAVPYFWSDQYGLKIQMLGAPHSDDDVHVVDDDGRRFLAYYSRDGILTGVVGAGRVGKLMKTRPHLLTPTPIAALLDA</sequence>
<evidence type="ECO:0000313" key="7">
    <source>
        <dbReference type="EMBL" id="GED99866.1"/>
    </source>
</evidence>
<evidence type="ECO:0000259" key="5">
    <source>
        <dbReference type="Pfam" id="PF07992"/>
    </source>
</evidence>
<dbReference type="SUPFAM" id="SSF51905">
    <property type="entry name" value="FAD/NAD(P)-binding domain"/>
    <property type="match status" value="2"/>
</dbReference>
<evidence type="ECO:0000256" key="1">
    <source>
        <dbReference type="ARBA" id="ARBA00001974"/>
    </source>
</evidence>
<keyword evidence="8" id="KW-1185">Reference proteome</keyword>
<dbReference type="InterPro" id="IPR036188">
    <property type="entry name" value="FAD/NAD-bd_sf"/>
</dbReference>
<dbReference type="OrthoDB" id="3568330at2"/>
<gene>
    <name evidence="7" type="ORF">nbrc107696_03130</name>
</gene>
<dbReference type="PRINTS" id="PR00368">
    <property type="entry name" value="FADPNR"/>
</dbReference>
<dbReference type="PANTHER" id="PTHR43557">
    <property type="entry name" value="APOPTOSIS-INDUCING FACTOR 1"/>
    <property type="match status" value="1"/>
</dbReference>
<dbReference type="RefSeq" id="WP_161893815.1">
    <property type="nucleotide sequence ID" value="NZ_BJOV01000001.1"/>
</dbReference>
<comment type="cofactor">
    <cofactor evidence="1">
        <name>FAD</name>
        <dbReference type="ChEBI" id="CHEBI:57692"/>
    </cofactor>
</comment>
<feature type="domain" description="Reductase C-terminal" evidence="6">
    <location>
        <begin position="324"/>
        <end position="383"/>
    </location>
</feature>
<evidence type="ECO:0000256" key="4">
    <source>
        <dbReference type="ARBA" id="ARBA00023002"/>
    </source>
</evidence>
<dbReference type="Proteomes" id="UP000444960">
    <property type="component" value="Unassembled WGS sequence"/>
</dbReference>
<dbReference type="InterPro" id="IPR028202">
    <property type="entry name" value="Reductase_C"/>
</dbReference>
<dbReference type="InterPro" id="IPR023753">
    <property type="entry name" value="FAD/NAD-binding_dom"/>
</dbReference>
<keyword evidence="2" id="KW-0285">Flavoprotein</keyword>
<dbReference type="PANTHER" id="PTHR43557:SF2">
    <property type="entry name" value="RIESKE DOMAIN-CONTAINING PROTEIN-RELATED"/>
    <property type="match status" value="1"/>
</dbReference>
<dbReference type="GO" id="GO:0016651">
    <property type="term" value="F:oxidoreductase activity, acting on NAD(P)H"/>
    <property type="evidence" value="ECO:0007669"/>
    <property type="project" value="TreeGrafter"/>
</dbReference>
<dbReference type="Gene3D" id="3.50.50.60">
    <property type="entry name" value="FAD/NAD(P)-binding domain"/>
    <property type="match status" value="2"/>
</dbReference>
<dbReference type="Pfam" id="PF07992">
    <property type="entry name" value="Pyr_redox_2"/>
    <property type="match status" value="1"/>
</dbReference>
<dbReference type="PRINTS" id="PR00411">
    <property type="entry name" value="PNDRDTASEI"/>
</dbReference>
<evidence type="ECO:0000259" key="6">
    <source>
        <dbReference type="Pfam" id="PF14759"/>
    </source>
</evidence>
<comment type="caution">
    <text evidence="7">The sequence shown here is derived from an EMBL/GenBank/DDBJ whole genome shotgun (WGS) entry which is preliminary data.</text>
</comment>
<reference evidence="8" key="1">
    <citation type="submission" date="2019-06" db="EMBL/GenBank/DDBJ databases">
        <title>Gordonia isolated from sludge of a wastewater treatment plant.</title>
        <authorList>
            <person name="Tamura T."/>
            <person name="Aoyama K."/>
            <person name="Kang Y."/>
            <person name="Saito S."/>
            <person name="Akiyama N."/>
            <person name="Yazawa K."/>
            <person name="Gonoi T."/>
            <person name="Mikami Y."/>
        </authorList>
    </citation>
    <scope>NUCLEOTIDE SEQUENCE [LARGE SCALE GENOMIC DNA]</scope>
    <source>
        <strain evidence="8">NBRC 107696</strain>
    </source>
</reference>
<name>A0A7I9V3Q9_9ACTN</name>
<dbReference type="Gene3D" id="3.30.390.30">
    <property type="match status" value="1"/>
</dbReference>
<dbReference type="SUPFAM" id="SSF55424">
    <property type="entry name" value="FAD/NAD-linked reductases, dimerisation (C-terminal) domain"/>
    <property type="match status" value="1"/>
</dbReference>
<dbReference type="GO" id="GO:0005737">
    <property type="term" value="C:cytoplasm"/>
    <property type="evidence" value="ECO:0007669"/>
    <property type="project" value="TreeGrafter"/>
</dbReference>
<feature type="domain" description="FAD/NAD(P)-binding" evidence="5">
    <location>
        <begin position="5"/>
        <end position="305"/>
    </location>
</feature>